<dbReference type="InterPro" id="IPR036556">
    <property type="entry name" value="PAD_central_sf"/>
</dbReference>
<dbReference type="GO" id="GO:0005509">
    <property type="term" value="F:calcium ion binding"/>
    <property type="evidence" value="ECO:0007669"/>
    <property type="project" value="InterPro"/>
</dbReference>
<evidence type="ECO:0000256" key="10">
    <source>
        <dbReference type="ARBA" id="ARBA00022837"/>
    </source>
</evidence>
<dbReference type="InterPro" id="IPR013530">
    <property type="entry name" value="PAD_C"/>
</dbReference>
<reference evidence="26 27" key="1">
    <citation type="journal article" date="2013" name="Nat. Commun.">
        <title>Genome analysis reveals insights into physiology and longevity of the Brandt's bat Myotis brandtii.</title>
        <authorList>
            <person name="Seim I."/>
            <person name="Fang X."/>
            <person name="Xiong Z."/>
            <person name="Lobanov A.V."/>
            <person name="Huang Z."/>
            <person name="Ma S."/>
            <person name="Feng Y."/>
            <person name="Turanov A.A."/>
            <person name="Zhu Y."/>
            <person name="Lenz T.L."/>
            <person name="Gerashchenko M.V."/>
            <person name="Fan D."/>
            <person name="Hee Yim S."/>
            <person name="Yao X."/>
            <person name="Jordan D."/>
            <person name="Xiong Y."/>
            <person name="Ma Y."/>
            <person name="Lyapunov A.N."/>
            <person name="Chen G."/>
            <person name="Kulakova O.I."/>
            <person name="Sun Y."/>
            <person name="Lee S.G."/>
            <person name="Bronson R.T."/>
            <person name="Moskalev A.A."/>
            <person name="Sunyaev S.R."/>
            <person name="Zhang G."/>
            <person name="Krogh A."/>
            <person name="Wang J."/>
            <person name="Gladyshev V.N."/>
        </authorList>
    </citation>
    <scope>NUCLEOTIDE SEQUENCE [LARGE SCALE GENOMIC DNA]</scope>
</reference>
<dbReference type="InterPro" id="IPR008972">
    <property type="entry name" value="Cupredoxin"/>
</dbReference>
<evidence type="ECO:0000256" key="22">
    <source>
        <dbReference type="SAM" id="MobiDB-lite"/>
    </source>
</evidence>
<sequence>MAQGTVIHVTPEQPTYAVCVLGTEPQLDVCGSAPTGCTFFSINASPGVVVDVAHGPPAKKNPTGSSKWPLDPGLEVSLRMRAASSSMGDQKVQISYYGPQTNPVHALLYLTGVEITLSADITRTGKVKPTKAGKNQSTWTWGPRGQGAILLVNCDRDNPHTSAMDCTDDRVPDGADVQDMSLVTLSTRTPRDFFSKHQLVLHVAKSEMDKVRVFQASCELSRAVISMHPSRPRPGTAPSHPLWQTFPEHLLWARFQAPRAETVPEARSGWVPRTQRGTPQEWREGDSEFHNMLVQTQDDKLCFLRAPPLGSSILHELDEIEIGYIQAPHKALPVVFDSPRNRGLKEFPVKCLLGPDFGYVTRGPQTGGVTNLDSFGNLEVSPPVTVGKKKYPLGRILIGHSMYPSAKSQEMHQALQDFLAAQQVQAPVKLYSDWLYVGHVDEFLSFVPAHKGFRLLLASPRSCYKLFQEQLKEGHGEALLFEGVKNKRQQKIKDILSNKKLREHNSYVESCIDWNREVLKRELGLRERDIVDIPQLFKLRTDFTGTPKAEALFPNMVNMLVLGKYLGIPKPFGPIINGRCCLEEKVRSLLEPLGLHCTFIDDFTPYHLQHGEVHCGTNVRRQPFSFKWWHMVP</sequence>
<feature type="active site" evidence="21">
    <location>
        <position position="441"/>
    </location>
</feature>
<accession>S7NZ81</accession>
<name>S7NZ81_MYOBR</name>
<evidence type="ECO:0000256" key="16">
    <source>
        <dbReference type="ARBA" id="ARBA00023242"/>
    </source>
</evidence>
<feature type="domain" description="Protein-arginine deiminase C-terminal" evidence="23">
    <location>
        <begin position="318"/>
        <end position="630"/>
    </location>
</feature>
<keyword evidence="12" id="KW-0391">Immunity</keyword>
<evidence type="ECO:0000256" key="18">
    <source>
        <dbReference type="ARBA" id="ARBA00070657"/>
    </source>
</evidence>
<dbReference type="InterPro" id="IPR004303">
    <property type="entry name" value="PAD"/>
</dbReference>
<feature type="region of interest" description="Disordered" evidence="22">
    <location>
        <begin position="263"/>
        <end position="283"/>
    </location>
</feature>
<dbReference type="Proteomes" id="UP000052978">
    <property type="component" value="Unassembled WGS sequence"/>
</dbReference>
<feature type="active site" evidence="21">
    <location>
        <position position="318"/>
    </location>
</feature>
<evidence type="ECO:0000256" key="9">
    <source>
        <dbReference type="ARBA" id="ARBA00022801"/>
    </source>
</evidence>
<evidence type="ECO:0000256" key="2">
    <source>
        <dbReference type="ARBA" id="ARBA00004123"/>
    </source>
</evidence>
<dbReference type="SUPFAM" id="SSF55909">
    <property type="entry name" value="Pentein"/>
    <property type="match status" value="1"/>
</dbReference>
<keyword evidence="15" id="KW-0804">Transcription</keyword>
<dbReference type="GO" id="GO:0005634">
    <property type="term" value="C:nucleus"/>
    <property type="evidence" value="ECO:0007669"/>
    <property type="project" value="UniProtKB-SubCell"/>
</dbReference>
<dbReference type="FunFam" id="3.75.10.10:FF:000003">
    <property type="entry name" value="Protein-arginine deiminase type-2"/>
    <property type="match status" value="1"/>
</dbReference>
<dbReference type="PANTHER" id="PTHR10837:SF3">
    <property type="entry name" value="PROTEIN-ARGININE DEIMINASE TYPE-4"/>
    <property type="match status" value="1"/>
</dbReference>
<dbReference type="Pfam" id="PF03068">
    <property type="entry name" value="PAD"/>
    <property type="match status" value="1"/>
</dbReference>
<dbReference type="FunFam" id="2.60.40.1860:FF:000003">
    <property type="entry name" value="Protein-arginine deiminase type-4"/>
    <property type="match status" value="1"/>
</dbReference>
<keyword evidence="11" id="KW-0156">Chromatin regulator</keyword>
<dbReference type="eggNOG" id="ENOG502QVJA">
    <property type="taxonomic scope" value="Eukaryota"/>
</dbReference>
<keyword evidence="16" id="KW-0539">Nucleus</keyword>
<organism evidence="26 27">
    <name type="scientific">Myotis brandtii</name>
    <name type="common">Brandt's bat</name>
    <dbReference type="NCBI Taxonomy" id="109478"/>
    <lineage>
        <taxon>Eukaryota</taxon>
        <taxon>Metazoa</taxon>
        <taxon>Chordata</taxon>
        <taxon>Craniata</taxon>
        <taxon>Vertebrata</taxon>
        <taxon>Euteleostomi</taxon>
        <taxon>Mammalia</taxon>
        <taxon>Eutheria</taxon>
        <taxon>Laurasiatheria</taxon>
        <taxon>Chiroptera</taxon>
        <taxon>Yangochiroptera</taxon>
        <taxon>Vespertilionidae</taxon>
        <taxon>Myotis</taxon>
    </lineage>
</organism>
<dbReference type="InterPro" id="IPR013732">
    <property type="entry name" value="PAD_N"/>
</dbReference>
<dbReference type="PANTHER" id="PTHR10837">
    <property type="entry name" value="PEPTIDYLARGININE DEIMINASE"/>
    <property type="match status" value="1"/>
</dbReference>
<dbReference type="GO" id="GO:0045087">
    <property type="term" value="P:innate immune response"/>
    <property type="evidence" value="ECO:0007669"/>
    <property type="project" value="UniProtKB-KW"/>
</dbReference>
<evidence type="ECO:0000256" key="7">
    <source>
        <dbReference type="ARBA" id="ARBA00022588"/>
    </source>
</evidence>
<dbReference type="CDD" id="cd04214">
    <property type="entry name" value="PAD_N"/>
    <property type="match status" value="1"/>
</dbReference>
<evidence type="ECO:0000256" key="13">
    <source>
        <dbReference type="ARBA" id="ARBA00022934"/>
    </source>
</evidence>
<evidence type="ECO:0000256" key="11">
    <source>
        <dbReference type="ARBA" id="ARBA00022853"/>
    </source>
</evidence>
<dbReference type="SUPFAM" id="SSF49503">
    <property type="entry name" value="Cupredoxins"/>
    <property type="match status" value="1"/>
</dbReference>
<evidence type="ECO:0000256" key="8">
    <source>
        <dbReference type="ARBA" id="ARBA00022723"/>
    </source>
</evidence>
<dbReference type="Gene3D" id="2.60.40.1860">
    <property type="entry name" value="Protein-arginine deiminase, N-terminal domain"/>
    <property type="match status" value="1"/>
</dbReference>
<dbReference type="GO" id="GO:0005737">
    <property type="term" value="C:cytoplasm"/>
    <property type="evidence" value="ECO:0007669"/>
    <property type="project" value="InterPro"/>
</dbReference>
<keyword evidence="14" id="KW-0805">Transcription regulation</keyword>
<evidence type="ECO:0000256" key="4">
    <source>
        <dbReference type="ARBA" id="ARBA00008166"/>
    </source>
</evidence>
<keyword evidence="13" id="KW-0164">Citrullination</keyword>
<evidence type="ECO:0000256" key="1">
    <source>
        <dbReference type="ARBA" id="ARBA00001913"/>
    </source>
</evidence>
<dbReference type="SUPFAM" id="SSF110083">
    <property type="entry name" value="Peptidylarginine deiminase Pad4, middle domain"/>
    <property type="match status" value="1"/>
</dbReference>
<dbReference type="InterPro" id="IPR013733">
    <property type="entry name" value="Prot_Arg_deaminase_cen_dom"/>
</dbReference>
<evidence type="ECO:0000256" key="12">
    <source>
        <dbReference type="ARBA" id="ARBA00022859"/>
    </source>
</evidence>
<evidence type="ECO:0000256" key="6">
    <source>
        <dbReference type="ARBA" id="ARBA00022490"/>
    </source>
</evidence>
<dbReference type="InterPro" id="IPR038685">
    <property type="entry name" value="PAD_N_sf"/>
</dbReference>
<evidence type="ECO:0000256" key="15">
    <source>
        <dbReference type="ARBA" id="ARBA00023163"/>
    </source>
</evidence>
<evidence type="ECO:0000256" key="14">
    <source>
        <dbReference type="ARBA" id="ARBA00023015"/>
    </source>
</evidence>
<evidence type="ECO:0000256" key="5">
    <source>
        <dbReference type="ARBA" id="ARBA00012200"/>
    </source>
</evidence>
<protein>
    <recommendedName>
        <fullName evidence="18">Protein-arginine deiminase type-4</fullName>
        <ecNumber evidence="5">3.5.3.15</ecNumber>
    </recommendedName>
    <alternativeName>
        <fullName evidence="19">Peptidylarginine deiminase IV</fullName>
    </alternativeName>
    <alternativeName>
        <fullName evidence="20">Protein-arginine deiminase type IV</fullName>
    </alternativeName>
</protein>
<evidence type="ECO:0000256" key="20">
    <source>
        <dbReference type="ARBA" id="ARBA00078367"/>
    </source>
</evidence>
<dbReference type="AlphaFoldDB" id="S7NZ81"/>
<keyword evidence="9" id="KW-0378">Hydrolase</keyword>
<dbReference type="Pfam" id="PF08527">
    <property type="entry name" value="PAD_M"/>
    <property type="match status" value="1"/>
</dbReference>
<comment type="cofactor">
    <cofactor evidence="1">
        <name>Ca(2+)</name>
        <dbReference type="ChEBI" id="CHEBI:29108"/>
    </cofactor>
</comment>
<evidence type="ECO:0000256" key="21">
    <source>
        <dbReference type="PIRSR" id="PIRSR001247-1"/>
    </source>
</evidence>
<evidence type="ECO:0000259" key="25">
    <source>
        <dbReference type="Pfam" id="PF08527"/>
    </source>
</evidence>
<keyword evidence="8" id="KW-0479">Metal-binding</keyword>
<dbReference type="EC" id="3.5.3.15" evidence="5"/>
<feature type="domain" description="Protein-arginine deiminase (PAD) central" evidence="25">
    <location>
        <begin position="113"/>
        <end position="217"/>
    </location>
</feature>
<evidence type="ECO:0000259" key="23">
    <source>
        <dbReference type="Pfam" id="PF03068"/>
    </source>
</evidence>
<comment type="similarity">
    <text evidence="4">Belongs to the protein arginine deiminase family.</text>
</comment>
<dbReference type="FunFam" id="2.60.40.1700:FF:000001">
    <property type="entry name" value="Protein-arginine deiminase type-2"/>
    <property type="match status" value="1"/>
</dbReference>
<evidence type="ECO:0000313" key="26">
    <source>
        <dbReference type="EMBL" id="EPQ03028.1"/>
    </source>
</evidence>
<proteinExistence type="inferred from homology"/>
<keyword evidence="10" id="KW-0106">Calcium</keyword>
<dbReference type="Pfam" id="PF08526">
    <property type="entry name" value="PAD_N"/>
    <property type="match status" value="1"/>
</dbReference>
<evidence type="ECO:0000313" key="27">
    <source>
        <dbReference type="Proteomes" id="UP000052978"/>
    </source>
</evidence>
<dbReference type="EMBL" id="KE161302">
    <property type="protein sequence ID" value="EPQ03028.1"/>
    <property type="molecule type" value="Genomic_DNA"/>
</dbReference>
<keyword evidence="27" id="KW-1185">Reference proteome</keyword>
<dbReference type="Gene3D" id="2.60.40.1700">
    <property type="entry name" value="Protein-arginine deiminase, central domain"/>
    <property type="match status" value="1"/>
</dbReference>
<feature type="active site" evidence="21">
    <location>
        <position position="615"/>
    </location>
</feature>
<feature type="domain" description="Protein-arginine deiminase (PAD) N-terminal" evidence="24">
    <location>
        <begin position="1"/>
        <end position="111"/>
    </location>
</feature>
<evidence type="ECO:0000256" key="19">
    <source>
        <dbReference type="ARBA" id="ARBA00078308"/>
    </source>
</evidence>
<dbReference type="PIRSF" id="PIRSF001247">
    <property type="entry name" value="Protein-arginine_deiminase"/>
    <property type="match status" value="1"/>
</dbReference>
<dbReference type="Gene3D" id="3.75.10.10">
    <property type="entry name" value="L-arginine/glycine Amidinotransferase, Chain A"/>
    <property type="match status" value="1"/>
</dbReference>
<comment type="subcellular location">
    <subcellularLocation>
        <location evidence="3">Cytoplasmic granule</location>
    </subcellularLocation>
    <subcellularLocation>
        <location evidence="2">Nucleus</location>
    </subcellularLocation>
</comment>
<keyword evidence="6" id="KW-0963">Cytoplasm</keyword>
<evidence type="ECO:0000256" key="3">
    <source>
        <dbReference type="ARBA" id="ARBA00004463"/>
    </source>
</evidence>
<evidence type="ECO:0000259" key="24">
    <source>
        <dbReference type="Pfam" id="PF08526"/>
    </source>
</evidence>
<comment type="catalytic activity">
    <reaction evidence="17">
        <text>L-arginyl-[protein] + H2O = L-citrullyl-[protein] + NH4(+)</text>
        <dbReference type="Rhea" id="RHEA:18089"/>
        <dbReference type="Rhea" id="RHEA-COMP:10532"/>
        <dbReference type="Rhea" id="RHEA-COMP:10588"/>
        <dbReference type="ChEBI" id="CHEBI:15377"/>
        <dbReference type="ChEBI" id="CHEBI:28938"/>
        <dbReference type="ChEBI" id="CHEBI:29965"/>
        <dbReference type="ChEBI" id="CHEBI:83397"/>
        <dbReference type="EC" id="3.5.3.15"/>
    </reaction>
</comment>
<gene>
    <name evidence="26" type="ORF">D623_10010075</name>
</gene>
<evidence type="ECO:0000256" key="17">
    <source>
        <dbReference type="ARBA" id="ARBA00048487"/>
    </source>
</evidence>
<dbReference type="GO" id="GO:0140794">
    <property type="term" value="F:histone arginine deiminase activity"/>
    <property type="evidence" value="ECO:0007669"/>
    <property type="project" value="TreeGrafter"/>
</dbReference>
<keyword evidence="7" id="KW-0399">Innate immunity</keyword>
<feature type="active site" evidence="21">
    <location>
        <position position="439"/>
    </location>
</feature>